<protein>
    <submittedName>
        <fullName evidence="7">Membrane associated rhomboid family serine protease</fullName>
    </submittedName>
</protein>
<evidence type="ECO:0000256" key="5">
    <source>
        <dbReference type="SAM" id="Phobius"/>
    </source>
</evidence>
<dbReference type="GO" id="GO:0006508">
    <property type="term" value="P:proteolysis"/>
    <property type="evidence" value="ECO:0007669"/>
    <property type="project" value="UniProtKB-KW"/>
</dbReference>
<feature type="transmembrane region" description="Helical" evidence="5">
    <location>
        <begin position="179"/>
        <end position="198"/>
    </location>
</feature>
<sequence>MFKEQKGIRKPYPYRNLNIAFILIAINVFVYFINMVVPRSAAYLALNPGTFLYYRFYWTPVTYMFTHGGMSHIIYNMLGLFFFGPQLERRMGSWEFLSFYMVTGVLSGIFSLVVYLVLGQNVFLIGASGAIFGILLAYAVYYPNAVVYLFFVIPIRTKILVPLFAALELAQEIFSINGGIGHLTHLAGFGVAFLYFIVRLGINPVTSFRDSGQSPWQ</sequence>
<evidence type="ECO:0000256" key="1">
    <source>
        <dbReference type="ARBA" id="ARBA00004141"/>
    </source>
</evidence>
<keyword evidence="7" id="KW-0378">Hydrolase</keyword>
<organism evidence="7 8">
    <name type="scientific">Spirochaeta isovalerica</name>
    <dbReference type="NCBI Taxonomy" id="150"/>
    <lineage>
        <taxon>Bacteria</taxon>
        <taxon>Pseudomonadati</taxon>
        <taxon>Spirochaetota</taxon>
        <taxon>Spirochaetia</taxon>
        <taxon>Spirochaetales</taxon>
        <taxon>Spirochaetaceae</taxon>
        <taxon>Spirochaeta</taxon>
    </lineage>
</organism>
<dbReference type="PANTHER" id="PTHR43731:SF26">
    <property type="entry name" value="RHOMBOID-LIKE PROTEIN 10, CHLOROPLASTIC"/>
    <property type="match status" value="1"/>
</dbReference>
<feature type="transmembrane region" description="Helical" evidence="5">
    <location>
        <begin position="96"/>
        <end position="116"/>
    </location>
</feature>
<feature type="transmembrane region" description="Helical" evidence="5">
    <location>
        <begin position="20"/>
        <end position="41"/>
    </location>
</feature>
<evidence type="ECO:0000256" key="4">
    <source>
        <dbReference type="ARBA" id="ARBA00023136"/>
    </source>
</evidence>
<dbReference type="GO" id="GO:0016020">
    <property type="term" value="C:membrane"/>
    <property type="evidence" value="ECO:0007669"/>
    <property type="project" value="UniProtKB-SubCell"/>
</dbReference>
<proteinExistence type="predicted"/>
<keyword evidence="4 5" id="KW-0472">Membrane</keyword>
<dbReference type="Pfam" id="PF01694">
    <property type="entry name" value="Rhomboid"/>
    <property type="match status" value="1"/>
</dbReference>
<feature type="domain" description="Peptidase S54 rhomboid" evidence="6">
    <location>
        <begin position="57"/>
        <end position="198"/>
    </location>
</feature>
<dbReference type="GO" id="GO:0004252">
    <property type="term" value="F:serine-type endopeptidase activity"/>
    <property type="evidence" value="ECO:0007669"/>
    <property type="project" value="InterPro"/>
</dbReference>
<dbReference type="InterPro" id="IPR022764">
    <property type="entry name" value="Peptidase_S54_rhomboid_dom"/>
</dbReference>
<keyword evidence="2 5" id="KW-0812">Transmembrane</keyword>
<dbReference type="RefSeq" id="WP_184748318.1">
    <property type="nucleotide sequence ID" value="NZ_JACHGJ010000009.1"/>
</dbReference>
<dbReference type="EMBL" id="JACHGJ010000009">
    <property type="protein sequence ID" value="MBB6482084.1"/>
    <property type="molecule type" value="Genomic_DNA"/>
</dbReference>
<evidence type="ECO:0000313" key="7">
    <source>
        <dbReference type="EMBL" id="MBB6482084.1"/>
    </source>
</evidence>
<evidence type="ECO:0000256" key="3">
    <source>
        <dbReference type="ARBA" id="ARBA00022989"/>
    </source>
</evidence>
<comment type="subcellular location">
    <subcellularLocation>
        <location evidence="1">Membrane</location>
        <topology evidence="1">Multi-pass membrane protein</topology>
    </subcellularLocation>
</comment>
<feature type="transmembrane region" description="Helical" evidence="5">
    <location>
        <begin position="61"/>
        <end position="84"/>
    </location>
</feature>
<dbReference type="SMART" id="SM01160">
    <property type="entry name" value="DUF1751"/>
    <property type="match status" value="1"/>
</dbReference>
<accession>A0A841R9Q6</accession>
<gene>
    <name evidence="7" type="ORF">HNR50_003772</name>
</gene>
<keyword evidence="8" id="KW-1185">Reference proteome</keyword>
<dbReference type="InterPro" id="IPR050925">
    <property type="entry name" value="Rhomboid_protease_S54"/>
</dbReference>
<name>A0A841R9Q6_9SPIO</name>
<keyword evidence="7" id="KW-0645">Protease</keyword>
<evidence type="ECO:0000256" key="2">
    <source>
        <dbReference type="ARBA" id="ARBA00022692"/>
    </source>
</evidence>
<dbReference type="Gene3D" id="1.20.1540.10">
    <property type="entry name" value="Rhomboid-like"/>
    <property type="match status" value="1"/>
</dbReference>
<dbReference type="PANTHER" id="PTHR43731">
    <property type="entry name" value="RHOMBOID PROTEASE"/>
    <property type="match status" value="1"/>
</dbReference>
<feature type="transmembrane region" description="Helical" evidence="5">
    <location>
        <begin position="122"/>
        <end position="141"/>
    </location>
</feature>
<keyword evidence="3 5" id="KW-1133">Transmembrane helix</keyword>
<reference evidence="7 8" key="1">
    <citation type="submission" date="2020-08" db="EMBL/GenBank/DDBJ databases">
        <title>Genomic Encyclopedia of Type Strains, Phase IV (KMG-IV): sequencing the most valuable type-strain genomes for metagenomic binning, comparative biology and taxonomic classification.</title>
        <authorList>
            <person name="Goeker M."/>
        </authorList>
    </citation>
    <scope>NUCLEOTIDE SEQUENCE [LARGE SCALE GENOMIC DNA]</scope>
    <source>
        <strain evidence="7 8">DSM 2461</strain>
    </source>
</reference>
<dbReference type="Proteomes" id="UP000587760">
    <property type="component" value="Unassembled WGS sequence"/>
</dbReference>
<dbReference type="AlphaFoldDB" id="A0A841R9Q6"/>
<evidence type="ECO:0000313" key="8">
    <source>
        <dbReference type="Proteomes" id="UP000587760"/>
    </source>
</evidence>
<evidence type="ECO:0000259" key="6">
    <source>
        <dbReference type="Pfam" id="PF01694"/>
    </source>
</evidence>
<dbReference type="InterPro" id="IPR035952">
    <property type="entry name" value="Rhomboid-like_sf"/>
</dbReference>
<dbReference type="SUPFAM" id="SSF144091">
    <property type="entry name" value="Rhomboid-like"/>
    <property type="match status" value="1"/>
</dbReference>
<comment type="caution">
    <text evidence="7">The sequence shown here is derived from an EMBL/GenBank/DDBJ whole genome shotgun (WGS) entry which is preliminary data.</text>
</comment>
<feature type="transmembrane region" description="Helical" evidence="5">
    <location>
        <begin position="148"/>
        <end position="167"/>
    </location>
</feature>